<dbReference type="Proteomes" id="UP000050523">
    <property type="component" value="Unassembled WGS sequence"/>
</dbReference>
<dbReference type="AlphaFoldDB" id="A0AA40P2L5"/>
<gene>
    <name evidence="1" type="ORF">ALO43_04210</name>
</gene>
<organism evidence="1 2">
    <name type="scientific">Pseudomonas tremae</name>
    <dbReference type="NCBI Taxonomy" id="200454"/>
    <lineage>
        <taxon>Bacteria</taxon>
        <taxon>Pseudomonadati</taxon>
        <taxon>Pseudomonadota</taxon>
        <taxon>Gammaproteobacteria</taxon>
        <taxon>Pseudomonadales</taxon>
        <taxon>Pseudomonadaceae</taxon>
        <taxon>Pseudomonas</taxon>
    </lineage>
</organism>
<accession>A0AA40P2L5</accession>
<dbReference type="EMBL" id="LJRO01000384">
    <property type="protein sequence ID" value="KPY94424.1"/>
    <property type="molecule type" value="Genomic_DNA"/>
</dbReference>
<dbReference type="RefSeq" id="WP_054998031.1">
    <property type="nucleotide sequence ID" value="NZ_LJRO01000384.1"/>
</dbReference>
<proteinExistence type="predicted"/>
<name>A0AA40P2L5_9PSED</name>
<dbReference type="InterPro" id="IPR045425">
    <property type="entry name" value="DUF6508"/>
</dbReference>
<comment type="caution">
    <text evidence="1">The sequence shown here is derived from an EMBL/GenBank/DDBJ whole genome shotgun (WGS) entry which is preliminary data.</text>
</comment>
<dbReference type="Pfam" id="PF20118">
    <property type="entry name" value="DUF6508"/>
    <property type="match status" value="1"/>
</dbReference>
<evidence type="ECO:0000313" key="2">
    <source>
        <dbReference type="Proteomes" id="UP000050523"/>
    </source>
</evidence>
<protein>
    <submittedName>
        <fullName evidence="1">Uncharacterized protein</fullName>
    </submittedName>
</protein>
<sequence>MIMLLRYLKARFGHKPPAPPPLSASAPATEPVNQGQLMSRVQQNLAWLPVYKEPEPLNLAPPACPPLGRENEPLLARYRAYITQVEHADRSTQDDTSRETGRKLAQELLDTAITLASMKADSSPSMYWLIQSAAIASLFADGVQSQAFQYYREQLQQYKNARKTAGQVMAFDIYVERHTPKHVRTFLPHPSSETRSPDEPVPTPEDIDELLSYLPRLYPCGIAIKTYVVKENTYWPEYFQVVNDFYRAAGKDCWTDVDYISHGAGDILENDAYITQANLADIKTMLTYCTRGERFCDGHHGGMIEKGYIIKILHRLTILRGMYD</sequence>
<reference evidence="1 2" key="1">
    <citation type="submission" date="2015-09" db="EMBL/GenBank/DDBJ databases">
        <title>Genome announcement of multiple Pseudomonas syringae strains.</title>
        <authorList>
            <person name="Thakur S."/>
            <person name="Wang P.W."/>
            <person name="Gong Y."/>
            <person name="Weir B.S."/>
            <person name="Guttman D.S."/>
        </authorList>
    </citation>
    <scope>NUCLEOTIDE SEQUENCE [LARGE SCALE GENOMIC DNA]</scope>
    <source>
        <strain evidence="1 2">ICMP9151</strain>
    </source>
</reference>
<evidence type="ECO:0000313" key="1">
    <source>
        <dbReference type="EMBL" id="KPY94424.1"/>
    </source>
</evidence>